<dbReference type="InterPro" id="IPR051448">
    <property type="entry name" value="CdaR-like_regulators"/>
</dbReference>
<evidence type="ECO:0000259" key="3">
    <source>
        <dbReference type="Pfam" id="PF17853"/>
    </source>
</evidence>
<organism evidence="4 5">
    <name type="scientific">Streptomyces liliiviolaceus</name>
    <dbReference type="NCBI Taxonomy" id="2823109"/>
    <lineage>
        <taxon>Bacteria</taxon>
        <taxon>Bacillati</taxon>
        <taxon>Actinomycetota</taxon>
        <taxon>Actinomycetes</taxon>
        <taxon>Kitasatosporales</taxon>
        <taxon>Streptomycetaceae</taxon>
        <taxon>Streptomyces</taxon>
    </lineage>
</organism>
<evidence type="ECO:0000313" key="5">
    <source>
        <dbReference type="Proteomes" id="UP000677413"/>
    </source>
</evidence>
<dbReference type="Gene3D" id="1.10.10.2840">
    <property type="entry name" value="PucR C-terminal helix-turn-helix domain"/>
    <property type="match status" value="1"/>
</dbReference>
<dbReference type="InterPro" id="IPR041522">
    <property type="entry name" value="CdaR_GGDEF"/>
</dbReference>
<sequence length="522" mass="55428">MITDVILAEPGERLGPSPGALVLAVGARGEAAVPVVMAAGRSGAAAAMVKVDADGLPARVREAAREADITVLAVPENARWDQLAQEARAGLTRLGALTAAAPGTPGDLSSLAQTLATVTHGVVSIEDSAGHVLAYSRSGEEADELRRLTILGRACPEPYLKVLRDSGVFKRLRSGEEVVETAEQPDLGYRRRLAIGINAGHRPLGTIWVQEGKRPLCESSAETMRGAARLAAPQLVDHYYQGDASARLASRVDLAHGLLTGRFNAGALARHLGLDPVQGATVIGVDLREPAHPGASAALDLRREESAGIISLHASAFRRDALVTQACGQIYVLLPGRNATADDTVIQRWVTELVTVLRRQFGTPVQAVLAGTAPHLEAVPAVKTRGYHALHLLARTPERAVATHTELQAALLLGDVLRLLDEHPDTRHEGLEALAAHDAEQGSELARSLLAYLDGFGDVARTAEALNVHPNTLRYRVRKAISLSGISIDDPDQRLVAMLQLRLAVNGGPIEKDPFPGRAVRR</sequence>
<comment type="caution">
    <text evidence="4">The sequence shown here is derived from an EMBL/GenBank/DDBJ whole genome shotgun (WGS) entry which is preliminary data.</text>
</comment>
<gene>
    <name evidence="4" type="ORF">J8N05_21965</name>
</gene>
<evidence type="ECO:0000259" key="2">
    <source>
        <dbReference type="Pfam" id="PF13556"/>
    </source>
</evidence>
<dbReference type="RefSeq" id="WP_210885141.1">
    <property type="nucleotide sequence ID" value="NZ_JAGPYQ010000001.1"/>
</dbReference>
<dbReference type="PANTHER" id="PTHR33744">
    <property type="entry name" value="CARBOHYDRATE DIACID REGULATOR"/>
    <property type="match status" value="1"/>
</dbReference>
<dbReference type="AlphaFoldDB" id="A0A940XVD5"/>
<dbReference type="Proteomes" id="UP000677413">
    <property type="component" value="Unassembled WGS sequence"/>
</dbReference>
<dbReference type="EMBL" id="JAGPYQ010000001">
    <property type="protein sequence ID" value="MBQ0850831.1"/>
    <property type="molecule type" value="Genomic_DNA"/>
</dbReference>
<keyword evidence="5" id="KW-1185">Reference proteome</keyword>
<dbReference type="InterPro" id="IPR025736">
    <property type="entry name" value="PucR_C-HTH_dom"/>
</dbReference>
<proteinExistence type="inferred from homology"/>
<dbReference type="PANTHER" id="PTHR33744:SF17">
    <property type="entry name" value="CONSERVED PROTEIN"/>
    <property type="match status" value="1"/>
</dbReference>
<name>A0A940XVD5_9ACTN</name>
<accession>A0A940XVD5</accession>
<comment type="similarity">
    <text evidence="1">Belongs to the CdaR family.</text>
</comment>
<evidence type="ECO:0000256" key="1">
    <source>
        <dbReference type="ARBA" id="ARBA00006754"/>
    </source>
</evidence>
<feature type="domain" description="PucR C-terminal helix-turn-helix" evidence="2">
    <location>
        <begin position="445"/>
        <end position="502"/>
    </location>
</feature>
<protein>
    <submittedName>
        <fullName evidence="4">Helix-turn-helix domain-containing protein</fullName>
    </submittedName>
</protein>
<evidence type="ECO:0000313" key="4">
    <source>
        <dbReference type="EMBL" id="MBQ0850831.1"/>
    </source>
</evidence>
<reference evidence="4 5" key="1">
    <citation type="submission" date="2021-04" db="EMBL/GenBank/DDBJ databases">
        <authorList>
            <person name="Tang X."/>
            <person name="Zhou X."/>
            <person name="Chen X."/>
            <person name="Cernava T."/>
            <person name="Zhang C."/>
        </authorList>
    </citation>
    <scope>NUCLEOTIDE SEQUENCE [LARGE SCALE GENOMIC DNA]</scope>
    <source>
        <strain evidence="4 5">BH-SS-21</strain>
    </source>
</reference>
<dbReference type="Pfam" id="PF13556">
    <property type="entry name" value="HTH_30"/>
    <property type="match status" value="1"/>
</dbReference>
<dbReference type="InterPro" id="IPR042070">
    <property type="entry name" value="PucR_C-HTH_sf"/>
</dbReference>
<dbReference type="Pfam" id="PF17853">
    <property type="entry name" value="GGDEF_2"/>
    <property type="match status" value="1"/>
</dbReference>
<feature type="domain" description="CdaR GGDEF-like" evidence="3">
    <location>
        <begin position="267"/>
        <end position="380"/>
    </location>
</feature>